<dbReference type="CDD" id="cd11065">
    <property type="entry name" value="CYP64-like"/>
    <property type="match status" value="1"/>
</dbReference>
<organism evidence="9 10">
    <name type="scientific">Sodiomyces alkalinus (strain CBS 110278 / VKM F-3762 / F11)</name>
    <name type="common">Alkaliphilic filamentous fungus</name>
    <dbReference type="NCBI Taxonomy" id="1314773"/>
    <lineage>
        <taxon>Eukaryota</taxon>
        <taxon>Fungi</taxon>
        <taxon>Dikarya</taxon>
        <taxon>Ascomycota</taxon>
        <taxon>Pezizomycotina</taxon>
        <taxon>Sordariomycetes</taxon>
        <taxon>Hypocreomycetidae</taxon>
        <taxon>Glomerellales</taxon>
        <taxon>Plectosphaerellaceae</taxon>
        <taxon>Sodiomyces</taxon>
    </lineage>
</organism>
<keyword evidence="3 6" id="KW-0560">Oxidoreductase</keyword>
<feature type="transmembrane region" description="Helical" evidence="7">
    <location>
        <begin position="435"/>
        <end position="454"/>
    </location>
</feature>
<feature type="chain" id="PRO_5018214029" evidence="8">
    <location>
        <begin position="21"/>
        <end position="501"/>
    </location>
</feature>
<dbReference type="Gene3D" id="1.10.630.10">
    <property type="entry name" value="Cytochrome P450"/>
    <property type="match status" value="1"/>
</dbReference>
<keyword evidence="2 5" id="KW-0479">Metal-binding</keyword>
<keyword evidence="8" id="KW-0732">Signal</keyword>
<dbReference type="RefSeq" id="XP_028468721.1">
    <property type="nucleotide sequence ID" value="XM_028609065.1"/>
</dbReference>
<feature type="binding site" description="axial binding residue" evidence="5">
    <location>
        <position position="431"/>
    </location>
    <ligand>
        <name>heme</name>
        <dbReference type="ChEBI" id="CHEBI:30413"/>
    </ligand>
    <ligandPart>
        <name>Fe</name>
        <dbReference type="ChEBI" id="CHEBI:18248"/>
    </ligandPart>
</feature>
<accession>A0A3N2Q2S2</accession>
<dbReference type="InterPro" id="IPR017972">
    <property type="entry name" value="Cyt_P450_CS"/>
</dbReference>
<name>A0A3N2Q2S2_SODAK</name>
<dbReference type="PANTHER" id="PTHR46300:SF5">
    <property type="entry name" value="CYTOCHROME P450"/>
    <property type="match status" value="1"/>
</dbReference>
<comment type="similarity">
    <text evidence="1 6">Belongs to the cytochrome P450 family.</text>
</comment>
<keyword evidence="5 6" id="KW-0349">Heme</keyword>
<evidence type="ECO:0000256" key="6">
    <source>
        <dbReference type="RuleBase" id="RU000461"/>
    </source>
</evidence>
<evidence type="ECO:0000256" key="8">
    <source>
        <dbReference type="SAM" id="SignalP"/>
    </source>
</evidence>
<dbReference type="EMBL" id="ML119052">
    <property type="protein sequence ID" value="ROT40915.1"/>
    <property type="molecule type" value="Genomic_DNA"/>
</dbReference>
<proteinExistence type="inferred from homology"/>
<protein>
    <submittedName>
        <fullName evidence="9">Cytochrome P450 1A2</fullName>
    </submittedName>
</protein>
<evidence type="ECO:0000313" key="9">
    <source>
        <dbReference type="EMBL" id="ROT40915.1"/>
    </source>
</evidence>
<evidence type="ECO:0000256" key="7">
    <source>
        <dbReference type="SAM" id="Phobius"/>
    </source>
</evidence>
<dbReference type="GO" id="GO:0020037">
    <property type="term" value="F:heme binding"/>
    <property type="evidence" value="ECO:0007669"/>
    <property type="project" value="InterPro"/>
</dbReference>
<keyword evidence="6" id="KW-0503">Monooxygenase</keyword>
<reference evidence="9 10" key="1">
    <citation type="journal article" date="2018" name="Mol. Ecol.">
        <title>The obligate alkalophilic soda-lake fungus Sodiomyces alkalinus has shifted to a protein diet.</title>
        <authorList>
            <person name="Grum-Grzhimaylo A.A."/>
            <person name="Falkoski D.L."/>
            <person name="van den Heuvel J."/>
            <person name="Valero-Jimenez C.A."/>
            <person name="Min B."/>
            <person name="Choi I.G."/>
            <person name="Lipzen A."/>
            <person name="Daum C.G."/>
            <person name="Aanen D.K."/>
            <person name="Tsang A."/>
            <person name="Henrissat B."/>
            <person name="Bilanenko E.N."/>
            <person name="de Vries R.P."/>
            <person name="van Kan J.A.L."/>
            <person name="Grigoriev I.V."/>
            <person name="Debets A.J.M."/>
        </authorList>
    </citation>
    <scope>NUCLEOTIDE SEQUENCE [LARGE SCALE GENOMIC DNA]</scope>
    <source>
        <strain evidence="9 10">F11</strain>
    </source>
</reference>
<dbReference type="Pfam" id="PF00067">
    <property type="entry name" value="p450"/>
    <property type="match status" value="1"/>
</dbReference>
<dbReference type="PROSITE" id="PS00086">
    <property type="entry name" value="CYTOCHROME_P450"/>
    <property type="match status" value="1"/>
</dbReference>
<dbReference type="GO" id="GO:0004497">
    <property type="term" value="F:monooxygenase activity"/>
    <property type="evidence" value="ECO:0007669"/>
    <property type="project" value="UniProtKB-KW"/>
</dbReference>
<dbReference type="AlphaFoldDB" id="A0A3N2Q2S2"/>
<dbReference type="OrthoDB" id="1103324at2759"/>
<evidence type="ECO:0000256" key="4">
    <source>
        <dbReference type="ARBA" id="ARBA00023004"/>
    </source>
</evidence>
<comment type="cofactor">
    <cofactor evidence="5">
        <name>heme</name>
        <dbReference type="ChEBI" id="CHEBI:30413"/>
    </cofactor>
</comment>
<keyword evidence="7" id="KW-0812">Transmembrane</keyword>
<evidence type="ECO:0000313" key="10">
    <source>
        <dbReference type="Proteomes" id="UP000272025"/>
    </source>
</evidence>
<keyword evidence="7" id="KW-0472">Membrane</keyword>
<dbReference type="InterPro" id="IPR036396">
    <property type="entry name" value="Cyt_P450_sf"/>
</dbReference>
<evidence type="ECO:0000256" key="3">
    <source>
        <dbReference type="ARBA" id="ARBA00023002"/>
    </source>
</evidence>
<evidence type="ECO:0000256" key="2">
    <source>
        <dbReference type="ARBA" id="ARBA00022723"/>
    </source>
</evidence>
<dbReference type="PRINTS" id="PR00463">
    <property type="entry name" value="EP450I"/>
</dbReference>
<evidence type="ECO:0000256" key="1">
    <source>
        <dbReference type="ARBA" id="ARBA00010617"/>
    </source>
</evidence>
<dbReference type="GeneID" id="39577543"/>
<dbReference type="InterPro" id="IPR001128">
    <property type="entry name" value="Cyt_P450"/>
</dbReference>
<feature type="signal peptide" evidence="8">
    <location>
        <begin position="1"/>
        <end position="20"/>
    </location>
</feature>
<dbReference type="GO" id="GO:0005506">
    <property type="term" value="F:iron ion binding"/>
    <property type="evidence" value="ECO:0007669"/>
    <property type="project" value="InterPro"/>
</dbReference>
<dbReference type="Proteomes" id="UP000272025">
    <property type="component" value="Unassembled WGS sequence"/>
</dbReference>
<dbReference type="InterPro" id="IPR050364">
    <property type="entry name" value="Cytochrome_P450_fung"/>
</dbReference>
<evidence type="ECO:0000256" key="5">
    <source>
        <dbReference type="PIRSR" id="PIRSR602401-1"/>
    </source>
</evidence>
<keyword evidence="7" id="KW-1133">Transmembrane helix</keyword>
<dbReference type="PANTHER" id="PTHR46300">
    <property type="entry name" value="P450, PUTATIVE (EUROFUNG)-RELATED-RELATED"/>
    <property type="match status" value="1"/>
</dbReference>
<dbReference type="GO" id="GO:0016705">
    <property type="term" value="F:oxidoreductase activity, acting on paired donors, with incorporation or reduction of molecular oxygen"/>
    <property type="evidence" value="ECO:0007669"/>
    <property type="project" value="InterPro"/>
</dbReference>
<gene>
    <name evidence="9" type="ORF">SODALDRAFT_307402</name>
</gene>
<keyword evidence="10" id="KW-1185">Reference proteome</keyword>
<dbReference type="InterPro" id="IPR002401">
    <property type="entry name" value="Cyt_P450_E_grp-I"/>
</dbReference>
<keyword evidence="4 5" id="KW-0408">Iron</keyword>
<sequence length="501" mass="56027">MAYAFALWVLYLSFRRSSKSKTSCPFPPGPPGKLLVGNLGQVSAERPEIDYMRWGEEYGSDVIHTEVLGQHIICLNSAQAATDLLDRRGFIYCDRPRFRLFEVMGWGLTLTFLRWDSRCKLHRRLFHQTFSSSNIKVFRPAQLFEARKAVRSLLSNPADWKDITLLMSTSIIFRIAFGQEIQYKNSPYCDLSRAANDATTGGGTPGSALVDLFPLARYLPDCINISPSLRHARRSRPVIQAVHDYPWNANLKDIEAGTAAPSFMKTHIERLVKDQSAGIAQELTLADIKGATGAIFIAGGNTTWSAVQSCILFLTKYPDTQRRIQQELDLVVGRGRLPGFDDRPHLPYLERFINEVMRCLPLNPLIIPHKSLRDDVYRGMFIPKGSIVFANATAILTDPAVYQDPHVFDPDRYLRGEPYPPANFGFGRRKCPGNFLALASVYIFTATLMAAFNIKKAIGVDGKPLEPKVAVSVGLGGHPQPFDCVLRPRSDTNASQLLSQY</sequence>
<dbReference type="SUPFAM" id="SSF48264">
    <property type="entry name" value="Cytochrome P450"/>
    <property type="match status" value="1"/>
</dbReference>
<dbReference type="STRING" id="1314773.A0A3N2Q2S2"/>